<dbReference type="Pfam" id="PF00571">
    <property type="entry name" value="CBS"/>
    <property type="match status" value="2"/>
</dbReference>
<feature type="transmembrane region" description="Helical" evidence="9">
    <location>
        <begin position="67"/>
        <end position="86"/>
    </location>
</feature>
<evidence type="ECO:0000256" key="2">
    <source>
        <dbReference type="ARBA" id="ARBA00006337"/>
    </source>
</evidence>
<dbReference type="InterPro" id="IPR036318">
    <property type="entry name" value="FAD-bd_PCMH-like_sf"/>
</dbReference>
<evidence type="ECO:0000256" key="1">
    <source>
        <dbReference type="ARBA" id="ARBA00004651"/>
    </source>
</evidence>
<protein>
    <recommendedName>
        <fullName evidence="10">CBS domain-containing protein</fullName>
    </recommendedName>
</protein>
<gene>
    <name evidence="11" type="ORF">METZ01_LOCUS95199</name>
</gene>
<evidence type="ECO:0000256" key="8">
    <source>
        <dbReference type="ARBA" id="ARBA00023136"/>
    </source>
</evidence>
<dbReference type="PANTHER" id="PTHR22777">
    <property type="entry name" value="HEMOLYSIN-RELATED"/>
    <property type="match status" value="1"/>
</dbReference>
<feature type="transmembrane region" description="Helical" evidence="9">
    <location>
        <begin position="12"/>
        <end position="32"/>
    </location>
</feature>
<keyword evidence="8 9" id="KW-0472">Membrane</keyword>
<comment type="similarity">
    <text evidence="2">Belongs to the UPF0053 family.</text>
</comment>
<dbReference type="AlphaFoldDB" id="A0A381VPW4"/>
<dbReference type="Pfam" id="PF01595">
    <property type="entry name" value="CNNM"/>
    <property type="match status" value="1"/>
</dbReference>
<dbReference type="SMART" id="SM00116">
    <property type="entry name" value="CBS"/>
    <property type="match status" value="2"/>
</dbReference>
<dbReference type="InterPro" id="IPR000644">
    <property type="entry name" value="CBS_dom"/>
</dbReference>
<dbReference type="CDD" id="cd04590">
    <property type="entry name" value="CBS_pair_CorC_HlyC_assoc"/>
    <property type="match status" value="1"/>
</dbReference>
<keyword evidence="4 9" id="KW-0812">Transmembrane</keyword>
<dbReference type="GO" id="GO:0005886">
    <property type="term" value="C:plasma membrane"/>
    <property type="evidence" value="ECO:0007669"/>
    <property type="project" value="UniProtKB-SubCell"/>
</dbReference>
<dbReference type="EMBL" id="UINC01009441">
    <property type="protein sequence ID" value="SVA42345.1"/>
    <property type="molecule type" value="Genomic_DNA"/>
</dbReference>
<keyword evidence="6 9" id="KW-1133">Transmembrane helix</keyword>
<dbReference type="Gene3D" id="3.10.580.10">
    <property type="entry name" value="CBS-domain"/>
    <property type="match status" value="1"/>
</dbReference>
<name>A0A381VPW4_9ZZZZ</name>
<evidence type="ECO:0000313" key="11">
    <source>
        <dbReference type="EMBL" id="SVA42345.1"/>
    </source>
</evidence>
<keyword evidence="5" id="KW-0677">Repeat</keyword>
<dbReference type="InterPro" id="IPR005170">
    <property type="entry name" value="Transptr-assoc_dom"/>
</dbReference>
<comment type="subcellular location">
    <subcellularLocation>
        <location evidence="1">Cell membrane</location>
        <topology evidence="1">Multi-pass membrane protein</topology>
    </subcellularLocation>
</comment>
<proteinExistence type="inferred from homology"/>
<sequence>MDLNINNESLPIVVFVISILLYSTIGFIQSALSSVTRETIYVWKSEGRNRAEKLESLLRRFDQCHSAFSILKAVALALSVVATNILLNKESGQTDWGITYTLLATAATLLGLGIVETIIRTCVGTRGPLIASWLSGFTTFVGILLSPLTRSQERIIEIGSTTTEEETTVTNNSDGIVMHLDDEGEPLEEHEVRMIRGVFQLDKTVAREIMIPRVDMTCAEVSTSLDQVANIMLSSGHSKIPVYKDELDHIEGIAHSMDILRFMSDPSNLGATNITRFLRPVLYVPESKTLEDLLTEFQEKRMQMAIVVDEYGGVSGLATVEDLVEEIVGELHDEFDRGDPKIRKISESEYLMDAGTDIDDVSQIINVSFEGDGFDTIGGFVLHQLGKIPSAGDKVEYQDIHIEILSTTGRRVRSLRIRKTVGST</sequence>
<dbReference type="SUPFAM" id="SSF54631">
    <property type="entry name" value="CBS-domain pair"/>
    <property type="match status" value="1"/>
</dbReference>
<dbReference type="InterPro" id="IPR016169">
    <property type="entry name" value="FAD-bd_PCMH_sub2"/>
</dbReference>
<evidence type="ECO:0000256" key="4">
    <source>
        <dbReference type="ARBA" id="ARBA00022692"/>
    </source>
</evidence>
<feature type="transmembrane region" description="Helical" evidence="9">
    <location>
        <begin position="98"/>
        <end position="118"/>
    </location>
</feature>
<evidence type="ECO:0000256" key="3">
    <source>
        <dbReference type="ARBA" id="ARBA00022475"/>
    </source>
</evidence>
<dbReference type="GO" id="GO:0050660">
    <property type="term" value="F:flavin adenine dinucleotide binding"/>
    <property type="evidence" value="ECO:0007669"/>
    <property type="project" value="InterPro"/>
</dbReference>
<evidence type="ECO:0000256" key="7">
    <source>
        <dbReference type="ARBA" id="ARBA00023122"/>
    </source>
</evidence>
<dbReference type="SMART" id="SM01091">
    <property type="entry name" value="CorC_HlyC"/>
    <property type="match status" value="1"/>
</dbReference>
<keyword evidence="7" id="KW-0129">CBS domain</keyword>
<dbReference type="Pfam" id="PF03471">
    <property type="entry name" value="CorC_HlyC"/>
    <property type="match status" value="1"/>
</dbReference>
<dbReference type="InterPro" id="IPR002550">
    <property type="entry name" value="CNNM"/>
</dbReference>
<organism evidence="11">
    <name type="scientific">marine metagenome</name>
    <dbReference type="NCBI Taxonomy" id="408172"/>
    <lineage>
        <taxon>unclassified sequences</taxon>
        <taxon>metagenomes</taxon>
        <taxon>ecological metagenomes</taxon>
    </lineage>
</organism>
<keyword evidence="3" id="KW-1003">Cell membrane</keyword>
<evidence type="ECO:0000256" key="5">
    <source>
        <dbReference type="ARBA" id="ARBA00022737"/>
    </source>
</evidence>
<dbReference type="PROSITE" id="PS51371">
    <property type="entry name" value="CBS"/>
    <property type="match status" value="2"/>
</dbReference>
<dbReference type="FunFam" id="3.10.580.10:FF:000002">
    <property type="entry name" value="Magnesium/cobalt efflux protein CorC"/>
    <property type="match status" value="1"/>
</dbReference>
<dbReference type="PANTHER" id="PTHR22777:SF32">
    <property type="entry name" value="UPF0053 INNER MEMBRANE PROTEIN YFJD"/>
    <property type="match status" value="1"/>
</dbReference>
<accession>A0A381VPW4</accession>
<evidence type="ECO:0000259" key="10">
    <source>
        <dbReference type="PROSITE" id="PS51371"/>
    </source>
</evidence>
<feature type="transmembrane region" description="Helical" evidence="9">
    <location>
        <begin position="130"/>
        <end position="148"/>
    </location>
</feature>
<feature type="domain" description="CBS" evidence="10">
    <location>
        <begin position="274"/>
        <end position="334"/>
    </location>
</feature>
<evidence type="ECO:0000256" key="6">
    <source>
        <dbReference type="ARBA" id="ARBA00022989"/>
    </source>
</evidence>
<evidence type="ECO:0000256" key="9">
    <source>
        <dbReference type="SAM" id="Phobius"/>
    </source>
</evidence>
<dbReference type="InterPro" id="IPR046342">
    <property type="entry name" value="CBS_dom_sf"/>
</dbReference>
<reference evidence="11" key="1">
    <citation type="submission" date="2018-05" db="EMBL/GenBank/DDBJ databases">
        <authorList>
            <person name="Lanie J.A."/>
            <person name="Ng W.-L."/>
            <person name="Kazmierczak K.M."/>
            <person name="Andrzejewski T.M."/>
            <person name="Davidsen T.M."/>
            <person name="Wayne K.J."/>
            <person name="Tettelin H."/>
            <person name="Glass J.I."/>
            <person name="Rusch D."/>
            <person name="Podicherti R."/>
            <person name="Tsui H.-C.T."/>
            <person name="Winkler M.E."/>
        </authorList>
    </citation>
    <scope>NUCLEOTIDE SEQUENCE</scope>
</reference>
<dbReference type="SUPFAM" id="SSF56176">
    <property type="entry name" value="FAD-binding/transporter-associated domain-like"/>
    <property type="match status" value="1"/>
</dbReference>
<dbReference type="Gene3D" id="3.30.465.10">
    <property type="match status" value="1"/>
</dbReference>
<feature type="domain" description="CBS" evidence="10">
    <location>
        <begin position="210"/>
        <end position="269"/>
    </location>
</feature>
<dbReference type="InterPro" id="IPR044751">
    <property type="entry name" value="Ion_transp-like_CBS"/>
</dbReference>